<keyword evidence="3" id="KW-0378">Hydrolase</keyword>
<evidence type="ECO:0000256" key="9">
    <source>
        <dbReference type="RuleBase" id="RU004016"/>
    </source>
</evidence>
<feature type="domain" description="Peptidase S11 D-alanyl-D-alanine carboxypeptidase A N-terminal" evidence="10">
    <location>
        <begin position="68"/>
        <end position="301"/>
    </location>
</feature>
<dbReference type="GO" id="GO:0008360">
    <property type="term" value="P:regulation of cell shape"/>
    <property type="evidence" value="ECO:0007669"/>
    <property type="project" value="UniProtKB-KW"/>
</dbReference>
<sequence length="327" mass="35170">MRRRIFAVILLLLAICIASATLILAITPFGNRLLGSAGITLSTTTLTPIPYTPTPTPPPKPVLTVKGTPPKIQATAVYLMDMDTGNVLINTDGEKTLAMASTTKIMTALIAIQTADLDQMMTIQQSDIDHALLNDGSNAALRTNDKLSLRDLLYALMLPSGDDAATTIARVLGGGSIANFVTRMNLFAYRLHLFQTHFSNPDGLTLDGDGPHYTTAADLAHLTRYALSVPLFAQIVKTPTYTVSATNHNHLYHWSNTNLLLTTYTGTDGVKTGHTFAAGYCLVFAATRNGHTLLGIILNSPSETQRNKDAITVLNWGFALPLLPPTP</sequence>
<comment type="caution">
    <text evidence="11">The sequence shown here is derived from an EMBL/GenBank/DDBJ whole genome shotgun (WGS) entry which is preliminary data.</text>
</comment>
<dbReference type="PRINTS" id="PR00725">
    <property type="entry name" value="DADACBPTASE1"/>
</dbReference>
<evidence type="ECO:0000313" key="12">
    <source>
        <dbReference type="Proteomes" id="UP000597444"/>
    </source>
</evidence>
<feature type="active site" evidence="7">
    <location>
        <position position="160"/>
    </location>
</feature>
<evidence type="ECO:0000256" key="4">
    <source>
        <dbReference type="ARBA" id="ARBA00022960"/>
    </source>
</evidence>
<evidence type="ECO:0000256" key="2">
    <source>
        <dbReference type="ARBA" id="ARBA00022729"/>
    </source>
</evidence>
<feature type="binding site" evidence="8">
    <location>
        <position position="271"/>
    </location>
    <ligand>
        <name>substrate</name>
    </ligand>
</feature>
<comment type="similarity">
    <text evidence="1 9">Belongs to the peptidase S11 family.</text>
</comment>
<accession>A0A8J3IIP9</accession>
<keyword evidence="4" id="KW-0133">Cell shape</keyword>
<dbReference type="GO" id="GO:0009002">
    <property type="term" value="F:serine-type D-Ala-D-Ala carboxypeptidase activity"/>
    <property type="evidence" value="ECO:0007669"/>
    <property type="project" value="InterPro"/>
</dbReference>
<reference evidence="11" key="1">
    <citation type="submission" date="2020-10" db="EMBL/GenBank/DDBJ databases">
        <title>Taxonomic study of unclassified bacteria belonging to the class Ktedonobacteria.</title>
        <authorList>
            <person name="Yabe S."/>
            <person name="Wang C.M."/>
            <person name="Zheng Y."/>
            <person name="Sakai Y."/>
            <person name="Cavaletti L."/>
            <person name="Monciardini P."/>
            <person name="Donadio S."/>
        </authorList>
    </citation>
    <scope>NUCLEOTIDE SEQUENCE</scope>
    <source>
        <strain evidence="11">ID150040</strain>
    </source>
</reference>
<evidence type="ECO:0000259" key="10">
    <source>
        <dbReference type="Pfam" id="PF00768"/>
    </source>
</evidence>
<dbReference type="PANTHER" id="PTHR21581:SF33">
    <property type="entry name" value="D-ALANYL-D-ALANINE CARBOXYPEPTIDASE DACB"/>
    <property type="match status" value="1"/>
</dbReference>
<evidence type="ECO:0000256" key="8">
    <source>
        <dbReference type="PIRSR" id="PIRSR618044-2"/>
    </source>
</evidence>
<protein>
    <submittedName>
        <fullName evidence="11">D-alanyl-D-alanine carboxypeptidase</fullName>
    </submittedName>
</protein>
<organism evidence="11 12">
    <name type="scientific">Reticulibacter mediterranei</name>
    <dbReference type="NCBI Taxonomy" id="2778369"/>
    <lineage>
        <taxon>Bacteria</taxon>
        <taxon>Bacillati</taxon>
        <taxon>Chloroflexota</taxon>
        <taxon>Ktedonobacteria</taxon>
        <taxon>Ktedonobacterales</taxon>
        <taxon>Reticulibacteraceae</taxon>
        <taxon>Reticulibacter</taxon>
    </lineage>
</organism>
<feature type="active site" description="Acyl-ester intermediate" evidence="7">
    <location>
        <position position="101"/>
    </location>
</feature>
<dbReference type="EMBL" id="BNJK01000001">
    <property type="protein sequence ID" value="GHO91485.1"/>
    <property type="molecule type" value="Genomic_DNA"/>
</dbReference>
<feature type="active site" description="Proton acceptor" evidence="7">
    <location>
        <position position="104"/>
    </location>
</feature>
<evidence type="ECO:0000256" key="7">
    <source>
        <dbReference type="PIRSR" id="PIRSR618044-1"/>
    </source>
</evidence>
<evidence type="ECO:0000256" key="5">
    <source>
        <dbReference type="ARBA" id="ARBA00022984"/>
    </source>
</evidence>
<dbReference type="AlphaFoldDB" id="A0A8J3IIP9"/>
<dbReference type="GO" id="GO:0071555">
    <property type="term" value="P:cell wall organization"/>
    <property type="evidence" value="ECO:0007669"/>
    <property type="project" value="UniProtKB-KW"/>
</dbReference>
<dbReference type="SUPFAM" id="SSF56601">
    <property type="entry name" value="beta-lactamase/transpeptidase-like"/>
    <property type="match status" value="1"/>
</dbReference>
<keyword evidence="11" id="KW-0121">Carboxypeptidase</keyword>
<dbReference type="RefSeq" id="WP_220202380.1">
    <property type="nucleotide sequence ID" value="NZ_BNJK01000001.1"/>
</dbReference>
<gene>
    <name evidence="11" type="ORF">KSF_015330</name>
</gene>
<evidence type="ECO:0000256" key="1">
    <source>
        <dbReference type="ARBA" id="ARBA00007164"/>
    </source>
</evidence>
<keyword evidence="11" id="KW-0645">Protease</keyword>
<dbReference type="GO" id="GO:0006508">
    <property type="term" value="P:proteolysis"/>
    <property type="evidence" value="ECO:0007669"/>
    <property type="project" value="InterPro"/>
</dbReference>
<dbReference type="Proteomes" id="UP000597444">
    <property type="component" value="Unassembled WGS sequence"/>
</dbReference>
<keyword evidence="2" id="KW-0732">Signal</keyword>
<dbReference type="Gene3D" id="3.40.710.10">
    <property type="entry name" value="DD-peptidase/beta-lactamase superfamily"/>
    <property type="match status" value="1"/>
</dbReference>
<proteinExistence type="inferred from homology"/>
<evidence type="ECO:0000256" key="3">
    <source>
        <dbReference type="ARBA" id="ARBA00022801"/>
    </source>
</evidence>
<keyword evidence="6" id="KW-0961">Cell wall biogenesis/degradation</keyword>
<dbReference type="InterPro" id="IPR001967">
    <property type="entry name" value="Peptidase_S11_N"/>
</dbReference>
<keyword evidence="5" id="KW-0573">Peptidoglycan synthesis</keyword>
<keyword evidence="12" id="KW-1185">Reference proteome</keyword>
<evidence type="ECO:0000313" key="11">
    <source>
        <dbReference type="EMBL" id="GHO91485.1"/>
    </source>
</evidence>
<dbReference type="InterPro" id="IPR018044">
    <property type="entry name" value="Peptidase_S11"/>
</dbReference>
<evidence type="ECO:0000256" key="6">
    <source>
        <dbReference type="ARBA" id="ARBA00023316"/>
    </source>
</evidence>
<dbReference type="Pfam" id="PF00768">
    <property type="entry name" value="Peptidase_S11"/>
    <property type="match status" value="1"/>
</dbReference>
<dbReference type="PANTHER" id="PTHR21581">
    <property type="entry name" value="D-ALANYL-D-ALANINE CARBOXYPEPTIDASE"/>
    <property type="match status" value="1"/>
</dbReference>
<dbReference type="GO" id="GO:0009252">
    <property type="term" value="P:peptidoglycan biosynthetic process"/>
    <property type="evidence" value="ECO:0007669"/>
    <property type="project" value="UniProtKB-KW"/>
</dbReference>
<name>A0A8J3IIP9_9CHLR</name>
<dbReference type="InterPro" id="IPR012338">
    <property type="entry name" value="Beta-lactam/transpept-like"/>
</dbReference>